<feature type="transmembrane region" description="Helical" evidence="2">
    <location>
        <begin position="135"/>
        <end position="157"/>
    </location>
</feature>
<dbReference type="STRING" id="2070753.A0A3A2ZEK3"/>
<dbReference type="Proteomes" id="UP000266188">
    <property type="component" value="Unassembled WGS sequence"/>
</dbReference>
<feature type="region of interest" description="Disordered" evidence="1">
    <location>
        <begin position="373"/>
        <end position="393"/>
    </location>
</feature>
<sequence length="393" mass="42707">MSWFPTTLAPSDPSWSFSAVGLLAVIGGSTIEKYKQPITASFLGGFPRILPAPTTLVAPDRPARLPSIPDVTILGVYSGNKFTELNYFADVIHNIGSLAPYEFRVYNIEYTGDIEKRDSKLGGPGNQFVSVPVRLLCPLNFVTVISIAMTAGLLIWAGVIHDGVALVGLGTMALSTSTACLSSLWYPKLSHRAAGAGVPPGDIVMKTRGGAFVVVHCPEEITRELYGGMDTCHYAFNGRPHQLLLASSTILLMAAIIFLSNAGRTMQIAIGVAYIILNMLYWAIAVLTSEKQTWDMRRYNVELVKDKPSGQSNYTETLSYAIQETGEIDWVVNGGLAPSTKYWMGWLNEAKANCNNPNWDGVAAKDRWMDLAKNEQSKASKEGAVQRETSSSS</sequence>
<accession>A0A3A2ZEK3</accession>
<evidence type="ECO:0000256" key="2">
    <source>
        <dbReference type="SAM" id="Phobius"/>
    </source>
</evidence>
<keyword evidence="2" id="KW-0472">Membrane</keyword>
<feature type="transmembrane region" description="Helical" evidence="2">
    <location>
        <begin position="243"/>
        <end position="262"/>
    </location>
</feature>
<organism evidence="3 4">
    <name type="scientific">Aspergillus sclerotialis</name>
    <dbReference type="NCBI Taxonomy" id="2070753"/>
    <lineage>
        <taxon>Eukaryota</taxon>
        <taxon>Fungi</taxon>
        <taxon>Dikarya</taxon>
        <taxon>Ascomycota</taxon>
        <taxon>Pezizomycotina</taxon>
        <taxon>Eurotiomycetes</taxon>
        <taxon>Eurotiomycetidae</taxon>
        <taxon>Eurotiales</taxon>
        <taxon>Aspergillaceae</taxon>
        <taxon>Aspergillus</taxon>
        <taxon>Aspergillus subgen. Polypaecilum</taxon>
    </lineage>
</organism>
<keyword evidence="2" id="KW-0812">Transmembrane</keyword>
<reference evidence="4" key="1">
    <citation type="submission" date="2017-02" db="EMBL/GenBank/DDBJ databases">
        <authorList>
            <person name="Tafer H."/>
            <person name="Lopandic K."/>
        </authorList>
    </citation>
    <scope>NUCLEOTIDE SEQUENCE [LARGE SCALE GENOMIC DNA]</scope>
    <source>
        <strain evidence="4">CBS 366.77</strain>
    </source>
</reference>
<dbReference type="AlphaFoldDB" id="A0A3A2ZEK3"/>
<evidence type="ECO:0000313" key="4">
    <source>
        <dbReference type="Proteomes" id="UP000266188"/>
    </source>
</evidence>
<name>A0A3A2ZEK3_9EURO</name>
<comment type="caution">
    <text evidence="3">The sequence shown here is derived from an EMBL/GenBank/DDBJ whole genome shotgun (WGS) entry which is preliminary data.</text>
</comment>
<feature type="transmembrane region" description="Helical" evidence="2">
    <location>
        <begin position="15"/>
        <end position="31"/>
    </location>
</feature>
<keyword evidence="4" id="KW-1185">Reference proteome</keyword>
<feature type="transmembrane region" description="Helical" evidence="2">
    <location>
        <begin position="268"/>
        <end position="288"/>
    </location>
</feature>
<feature type="transmembrane region" description="Helical" evidence="2">
    <location>
        <begin position="163"/>
        <end position="186"/>
    </location>
</feature>
<feature type="compositionally biased region" description="Basic and acidic residues" evidence="1">
    <location>
        <begin position="373"/>
        <end position="385"/>
    </location>
</feature>
<proteinExistence type="predicted"/>
<gene>
    <name evidence="3" type="ORF">PHISCL_06625</name>
</gene>
<evidence type="ECO:0000256" key="1">
    <source>
        <dbReference type="SAM" id="MobiDB-lite"/>
    </source>
</evidence>
<keyword evidence="2" id="KW-1133">Transmembrane helix</keyword>
<protein>
    <submittedName>
        <fullName evidence="3">Uncharacterized protein</fullName>
    </submittedName>
</protein>
<dbReference type="OrthoDB" id="5412502at2759"/>
<dbReference type="EMBL" id="MVGC01000257">
    <property type="protein sequence ID" value="RJE21030.1"/>
    <property type="molecule type" value="Genomic_DNA"/>
</dbReference>
<evidence type="ECO:0000313" key="3">
    <source>
        <dbReference type="EMBL" id="RJE21030.1"/>
    </source>
</evidence>